<evidence type="ECO:0000256" key="3">
    <source>
        <dbReference type="ARBA" id="ARBA00022676"/>
    </source>
</evidence>
<proteinExistence type="predicted"/>
<keyword evidence="3 10" id="KW-0328">Glycosyltransferase</keyword>
<feature type="domain" description="Glycosyltransferase RgtA/B/C/D-like" evidence="9">
    <location>
        <begin position="80"/>
        <end position="229"/>
    </location>
</feature>
<comment type="subcellular location">
    <subcellularLocation>
        <location evidence="1">Cell membrane</location>
        <topology evidence="1">Multi-pass membrane protein</topology>
    </subcellularLocation>
</comment>
<feature type="transmembrane region" description="Helical" evidence="8">
    <location>
        <begin position="121"/>
        <end position="137"/>
    </location>
</feature>
<evidence type="ECO:0000256" key="1">
    <source>
        <dbReference type="ARBA" id="ARBA00004651"/>
    </source>
</evidence>
<sequence>MVAGERWYERSVRRAARVAGPATWLAPALVMLVVGGYRLGTPTLWRDEVASWTSAVRPLGELLRMLQHVDASNGTYYVLLHGWITLFGDSATVLRLPSVLAMAGAAAFTALTAARLFGGRVAGTCAGLLFATVPLVSRYAQEARSYALVTCAVAAATWFLLRALDRSTPWRWIAYGLAMAVAGAAHLVSLSALAGQAALVAPHLWGTRGPDLRRLLGRLAVVLTALVVAVLPVALLGRQQSERQLGWLARPSVDQLWHFGEPLFGSARVFHVFLVLAVLALVLPGRRGPALRLLLLAVLPVLAVWVLSRGSTSYFLDRYLLFTVPAWAALAGCGVGAVYAAVTAAAKPGRTRPELRAAGLLLAVGVVAVTGAAALPRQSLVRYPGSHAQSKEPYQEVARLIAAGYRPGDGLAVPIGGQAWSMVGPGVSYYLPDEVRPYPLFVASGAVPAGDLFPIPCPKPADCTGSGTRTWLVVLGDTADPLAEVPGGEAAALRSRFGPPRQVTPLGGMTLALLDGAGAGR</sequence>
<reference evidence="10" key="1">
    <citation type="submission" date="2022-10" db="EMBL/GenBank/DDBJ databases">
        <title>The complete genomes of actinobacterial strains from the NBC collection.</title>
        <authorList>
            <person name="Joergensen T.S."/>
            <person name="Alvarez Arevalo M."/>
            <person name="Sterndorff E.B."/>
            <person name="Faurdal D."/>
            <person name="Vuksanovic O."/>
            <person name="Mourched A.-S."/>
            <person name="Charusanti P."/>
            <person name="Shaw S."/>
            <person name="Blin K."/>
            <person name="Weber T."/>
        </authorList>
    </citation>
    <scope>NUCLEOTIDE SEQUENCE</scope>
    <source>
        <strain evidence="10">NBC_00222</strain>
    </source>
</reference>
<evidence type="ECO:0000256" key="5">
    <source>
        <dbReference type="ARBA" id="ARBA00022692"/>
    </source>
</evidence>
<evidence type="ECO:0000256" key="2">
    <source>
        <dbReference type="ARBA" id="ARBA00022475"/>
    </source>
</evidence>
<keyword evidence="4 10" id="KW-0808">Transferase</keyword>
<dbReference type="Proteomes" id="UP001432222">
    <property type="component" value="Chromosome"/>
</dbReference>
<accession>A0ABZ1U211</accession>
<dbReference type="PANTHER" id="PTHR33908">
    <property type="entry name" value="MANNOSYLTRANSFERASE YKCB-RELATED"/>
    <property type="match status" value="1"/>
</dbReference>
<evidence type="ECO:0000259" key="9">
    <source>
        <dbReference type="Pfam" id="PF13231"/>
    </source>
</evidence>
<feature type="transmembrane region" description="Helical" evidence="8">
    <location>
        <begin position="256"/>
        <end position="283"/>
    </location>
</feature>
<dbReference type="EMBL" id="CP108110">
    <property type="protein sequence ID" value="WUQ84630.1"/>
    <property type="molecule type" value="Genomic_DNA"/>
</dbReference>
<evidence type="ECO:0000256" key="4">
    <source>
        <dbReference type="ARBA" id="ARBA00022679"/>
    </source>
</evidence>
<dbReference type="GO" id="GO:0016757">
    <property type="term" value="F:glycosyltransferase activity"/>
    <property type="evidence" value="ECO:0007669"/>
    <property type="project" value="UniProtKB-KW"/>
</dbReference>
<evidence type="ECO:0000256" key="8">
    <source>
        <dbReference type="SAM" id="Phobius"/>
    </source>
</evidence>
<keyword evidence="2" id="KW-1003">Cell membrane</keyword>
<feature type="transmembrane region" description="Helical" evidence="8">
    <location>
        <begin position="143"/>
        <end position="161"/>
    </location>
</feature>
<evidence type="ECO:0000256" key="7">
    <source>
        <dbReference type="ARBA" id="ARBA00023136"/>
    </source>
</evidence>
<feature type="transmembrane region" description="Helical" evidence="8">
    <location>
        <begin position="319"/>
        <end position="345"/>
    </location>
</feature>
<keyword evidence="6 8" id="KW-1133">Transmembrane helix</keyword>
<evidence type="ECO:0000313" key="10">
    <source>
        <dbReference type="EMBL" id="WUQ84630.1"/>
    </source>
</evidence>
<protein>
    <submittedName>
        <fullName evidence="10">Glycosyltransferase family 39 protein</fullName>
        <ecNumber evidence="10">2.4.-.-</ecNumber>
    </submittedName>
</protein>
<evidence type="ECO:0000256" key="6">
    <source>
        <dbReference type="ARBA" id="ARBA00022989"/>
    </source>
</evidence>
<feature type="transmembrane region" description="Helical" evidence="8">
    <location>
        <begin position="215"/>
        <end position="236"/>
    </location>
</feature>
<gene>
    <name evidence="10" type="ORF">OHA16_17670</name>
</gene>
<keyword evidence="5 8" id="KW-0812">Transmembrane</keyword>
<feature type="transmembrane region" description="Helical" evidence="8">
    <location>
        <begin position="173"/>
        <end position="195"/>
    </location>
</feature>
<keyword evidence="11" id="KW-1185">Reference proteome</keyword>
<keyword evidence="7 8" id="KW-0472">Membrane</keyword>
<dbReference type="InterPro" id="IPR050297">
    <property type="entry name" value="LipidA_mod_glycosyltrf_83"/>
</dbReference>
<dbReference type="RefSeq" id="WP_328955472.1">
    <property type="nucleotide sequence ID" value="NZ_CP108110.1"/>
</dbReference>
<feature type="transmembrane region" description="Helical" evidence="8">
    <location>
        <begin position="357"/>
        <end position="375"/>
    </location>
</feature>
<name>A0ABZ1U211_9ACTN</name>
<dbReference type="EC" id="2.4.-.-" evidence="10"/>
<organism evidence="10 11">
    <name type="scientific">Kitasatospora purpeofusca</name>
    <dbReference type="NCBI Taxonomy" id="67352"/>
    <lineage>
        <taxon>Bacteria</taxon>
        <taxon>Bacillati</taxon>
        <taxon>Actinomycetota</taxon>
        <taxon>Actinomycetes</taxon>
        <taxon>Kitasatosporales</taxon>
        <taxon>Streptomycetaceae</taxon>
        <taxon>Kitasatospora</taxon>
    </lineage>
</organism>
<dbReference type="InterPro" id="IPR038731">
    <property type="entry name" value="RgtA/B/C-like"/>
</dbReference>
<dbReference type="Pfam" id="PF13231">
    <property type="entry name" value="PMT_2"/>
    <property type="match status" value="1"/>
</dbReference>
<feature type="transmembrane region" description="Helical" evidence="8">
    <location>
        <begin position="289"/>
        <end position="307"/>
    </location>
</feature>
<evidence type="ECO:0000313" key="11">
    <source>
        <dbReference type="Proteomes" id="UP001432222"/>
    </source>
</evidence>
<dbReference type="PANTHER" id="PTHR33908:SF3">
    <property type="entry name" value="UNDECAPRENYL PHOSPHATE-ALPHA-4-AMINO-4-DEOXY-L-ARABINOSE ARABINOSYL TRANSFERASE"/>
    <property type="match status" value="1"/>
</dbReference>
<feature type="transmembrane region" description="Helical" evidence="8">
    <location>
        <begin position="21"/>
        <end position="39"/>
    </location>
</feature>